<dbReference type="Proteomes" id="UP000268084">
    <property type="component" value="Chromosome"/>
</dbReference>
<dbReference type="Pfam" id="PF04343">
    <property type="entry name" value="DUF488"/>
    <property type="match status" value="1"/>
</dbReference>
<reference evidence="1 2" key="1">
    <citation type="submission" date="2018-11" db="EMBL/GenBank/DDBJ databases">
        <authorList>
            <person name="Da X."/>
        </authorList>
    </citation>
    <scope>NUCLEOTIDE SEQUENCE [LARGE SCALE GENOMIC DNA]</scope>
    <source>
        <strain evidence="1 2">S14-144</strain>
    </source>
</reference>
<dbReference type="AlphaFoldDB" id="A0A3G8ZNU8"/>
<dbReference type="InterPro" id="IPR014519">
    <property type="entry name" value="UCP024492"/>
</dbReference>
<proteinExistence type="predicted"/>
<dbReference type="RefSeq" id="WP_124799712.1">
    <property type="nucleotide sequence ID" value="NZ_CP034170.1"/>
</dbReference>
<dbReference type="KEGG" id="nak:EH165_12350"/>
<gene>
    <name evidence="1" type="ORF">EH165_12350</name>
</gene>
<evidence type="ECO:0000313" key="2">
    <source>
        <dbReference type="Proteomes" id="UP000268084"/>
    </source>
</evidence>
<dbReference type="InterPro" id="IPR007438">
    <property type="entry name" value="DUF488"/>
</dbReference>
<dbReference type="PANTHER" id="PTHR39337:SF1">
    <property type="entry name" value="BLR5642 PROTEIN"/>
    <property type="match status" value="1"/>
</dbReference>
<sequence>MTKKQTTDLAPTVFTLGHSTREFDEVVAMLRANNVTSLVDVRSFPSSRKYPQWNQDAIEQALPSDIGYRWIKDLGGRRHTPVGVVSPNTGWRVRAFSHYADYMTTPEFAAGLVELLELAQGSVPAIMCSEAVPWRCHRRLITDALIVAGAAVFNIMSLTSTKPAELTPFAQVRNGEITYPATAEAGS</sequence>
<dbReference type="OrthoDB" id="9789109at2"/>
<accession>A0A3G8ZNU8</accession>
<keyword evidence="2" id="KW-1185">Reference proteome</keyword>
<protein>
    <submittedName>
        <fullName evidence="1">DUF488 domain-containing protein</fullName>
    </submittedName>
</protein>
<dbReference type="PIRSF" id="PIRSF024492">
    <property type="entry name" value="UCP024492"/>
    <property type="match status" value="1"/>
</dbReference>
<organism evidence="1 2">
    <name type="scientific">Nakamurella antarctica</name>
    <dbReference type="NCBI Taxonomy" id="1902245"/>
    <lineage>
        <taxon>Bacteria</taxon>
        <taxon>Bacillati</taxon>
        <taxon>Actinomycetota</taxon>
        <taxon>Actinomycetes</taxon>
        <taxon>Nakamurellales</taxon>
        <taxon>Nakamurellaceae</taxon>
        <taxon>Nakamurella</taxon>
    </lineage>
</organism>
<reference evidence="1 2" key="2">
    <citation type="submission" date="2018-12" db="EMBL/GenBank/DDBJ databases">
        <title>Nakamurella antarcticus sp. nov., isolated from Antarctica South Shetland Islands soil.</title>
        <authorList>
            <person name="Peng F."/>
        </authorList>
    </citation>
    <scope>NUCLEOTIDE SEQUENCE [LARGE SCALE GENOMIC DNA]</scope>
    <source>
        <strain evidence="1 2">S14-144</strain>
    </source>
</reference>
<evidence type="ECO:0000313" key="1">
    <source>
        <dbReference type="EMBL" id="AZI58808.1"/>
    </source>
</evidence>
<dbReference type="PANTHER" id="PTHR39337">
    <property type="entry name" value="BLR5642 PROTEIN"/>
    <property type="match status" value="1"/>
</dbReference>
<name>A0A3G8ZNU8_9ACTN</name>
<dbReference type="EMBL" id="CP034170">
    <property type="protein sequence ID" value="AZI58808.1"/>
    <property type="molecule type" value="Genomic_DNA"/>
</dbReference>